<evidence type="ECO:0000313" key="10">
    <source>
        <dbReference type="EMBL" id="CAI5757779.1"/>
    </source>
</evidence>
<dbReference type="SUPFAM" id="SSF54593">
    <property type="entry name" value="Glyoxalase/Bleomycin resistance protein/Dihydroxybiphenyl dioxygenase"/>
    <property type="match status" value="2"/>
</dbReference>
<protein>
    <recommendedName>
        <fullName evidence="4 8">Lactoylglutathione lyase</fullName>
        <ecNumber evidence="4 8">4.4.1.5</ecNumber>
    </recommendedName>
    <alternativeName>
        <fullName evidence="8">Glyoxalase I</fullName>
    </alternativeName>
</protein>
<evidence type="ECO:0000256" key="5">
    <source>
        <dbReference type="ARBA" id="ARBA00022723"/>
    </source>
</evidence>
<dbReference type="GO" id="GO:0046872">
    <property type="term" value="F:metal ion binding"/>
    <property type="evidence" value="ECO:0007669"/>
    <property type="project" value="UniProtKB-UniRule"/>
</dbReference>
<dbReference type="Proteomes" id="UP001152885">
    <property type="component" value="Unassembled WGS sequence"/>
</dbReference>
<comment type="similarity">
    <text evidence="3 8">Belongs to the glyoxalase I family.</text>
</comment>
<sequence>MTAPINSSFIMNHTCLRIKDPKISIPFYTGKFGMKLIAKFPFESFTLYMLNYETSENKNLNWSARQGVLELCHNHGVENDPNYKLNNGNDDSAGKGFGHICVSVDNIQTFQDQLLDKKVDFKKKLTDGRQKNIAFALDPDGYWIELIENGSNKKDNSTDSSTYKLNHTMIRVKDPLKSLDFYRNVLGFKLLSTKKFPDAKFDLYFLSYNHDESFKQDSMDGADQSKLESIIELTHNYGTENDPDFKYHNGNSTENGQLQGYGHTCISCKDPGTFCKELDEKYDNLNWSVKWNQGNMKNIAFIRDPDGYSIEIISHDLFKNESKI</sequence>
<dbReference type="AlphaFoldDB" id="A0A9W4XD07"/>
<evidence type="ECO:0000256" key="6">
    <source>
        <dbReference type="ARBA" id="ARBA00022833"/>
    </source>
</evidence>
<dbReference type="PANTHER" id="PTHR10374">
    <property type="entry name" value="LACTOYLGLUTATHIONE LYASE GLYOXALASE I"/>
    <property type="match status" value="1"/>
</dbReference>
<evidence type="ECO:0000256" key="8">
    <source>
        <dbReference type="RuleBase" id="RU361179"/>
    </source>
</evidence>
<reference evidence="10" key="1">
    <citation type="submission" date="2022-12" db="EMBL/GenBank/DDBJ databases">
        <authorList>
            <person name="Brejova B."/>
        </authorList>
    </citation>
    <scope>NUCLEOTIDE SEQUENCE</scope>
</reference>
<comment type="cofactor">
    <cofactor evidence="1 8">
        <name>Zn(2+)</name>
        <dbReference type="ChEBI" id="CHEBI:29105"/>
    </cofactor>
</comment>
<dbReference type="EMBL" id="CANTUO010000002">
    <property type="protein sequence ID" value="CAI5757779.1"/>
    <property type="molecule type" value="Genomic_DNA"/>
</dbReference>
<evidence type="ECO:0000259" key="9">
    <source>
        <dbReference type="PROSITE" id="PS51819"/>
    </source>
</evidence>
<evidence type="ECO:0000256" key="2">
    <source>
        <dbReference type="ARBA" id="ARBA00005008"/>
    </source>
</evidence>
<accession>A0A9W4XD07</accession>
<dbReference type="InterPro" id="IPR004360">
    <property type="entry name" value="Glyas_Fos-R_dOase_dom"/>
</dbReference>
<dbReference type="Gene3D" id="3.10.180.10">
    <property type="entry name" value="2,3-Dihydroxybiphenyl 1,2-Dioxygenase, domain 1"/>
    <property type="match status" value="2"/>
</dbReference>
<dbReference type="Pfam" id="PF00903">
    <property type="entry name" value="Glyoxalase"/>
    <property type="match status" value="2"/>
</dbReference>
<evidence type="ECO:0000256" key="1">
    <source>
        <dbReference type="ARBA" id="ARBA00001947"/>
    </source>
</evidence>
<feature type="domain" description="VOC" evidence="9">
    <location>
        <begin position="10"/>
        <end position="149"/>
    </location>
</feature>
<organism evidence="10 11">
    <name type="scientific">Candida verbasci</name>
    <dbReference type="NCBI Taxonomy" id="1227364"/>
    <lineage>
        <taxon>Eukaryota</taxon>
        <taxon>Fungi</taxon>
        <taxon>Dikarya</taxon>
        <taxon>Ascomycota</taxon>
        <taxon>Saccharomycotina</taxon>
        <taxon>Pichiomycetes</taxon>
        <taxon>Debaryomycetaceae</taxon>
        <taxon>Candida/Lodderomyces clade</taxon>
        <taxon>Candida</taxon>
    </lineage>
</organism>
<dbReference type="NCBIfam" id="TIGR00068">
    <property type="entry name" value="glyox_I"/>
    <property type="match status" value="2"/>
</dbReference>
<keyword evidence="5 8" id="KW-0479">Metal-binding</keyword>
<evidence type="ECO:0000256" key="3">
    <source>
        <dbReference type="ARBA" id="ARBA00010363"/>
    </source>
</evidence>
<comment type="function">
    <text evidence="8">Catalyzes the conversion of hemimercaptal, formed from methylglyoxal and glutathione, to S-lactoylglutathione.</text>
</comment>
<dbReference type="InterPro" id="IPR004361">
    <property type="entry name" value="Glyoxalase_1"/>
</dbReference>
<dbReference type="PANTHER" id="PTHR10374:SF30">
    <property type="entry name" value="LACTOYLGLUTATHIONE LYASE"/>
    <property type="match status" value="1"/>
</dbReference>
<proteinExistence type="inferred from homology"/>
<evidence type="ECO:0000256" key="7">
    <source>
        <dbReference type="ARBA" id="ARBA00023239"/>
    </source>
</evidence>
<evidence type="ECO:0000313" key="11">
    <source>
        <dbReference type="Proteomes" id="UP001152885"/>
    </source>
</evidence>
<dbReference type="PROSITE" id="PS51819">
    <property type="entry name" value="VOC"/>
    <property type="match status" value="2"/>
</dbReference>
<comment type="catalytic activity">
    <reaction evidence="8">
        <text>(R)-S-lactoylglutathione = methylglyoxal + glutathione</text>
        <dbReference type="Rhea" id="RHEA:19069"/>
        <dbReference type="ChEBI" id="CHEBI:17158"/>
        <dbReference type="ChEBI" id="CHEBI:57474"/>
        <dbReference type="ChEBI" id="CHEBI:57925"/>
        <dbReference type="EC" id="4.4.1.5"/>
    </reaction>
</comment>
<keyword evidence="7 8" id="KW-0456">Lyase</keyword>
<dbReference type="InterPro" id="IPR037523">
    <property type="entry name" value="VOC_core"/>
</dbReference>
<dbReference type="GO" id="GO:0004462">
    <property type="term" value="F:lactoylglutathione lyase activity"/>
    <property type="evidence" value="ECO:0007669"/>
    <property type="project" value="UniProtKB-UniRule"/>
</dbReference>
<dbReference type="PROSITE" id="PS00935">
    <property type="entry name" value="GLYOXALASE_I_2"/>
    <property type="match status" value="1"/>
</dbReference>
<dbReference type="PROSITE" id="PS00934">
    <property type="entry name" value="GLYOXALASE_I_1"/>
    <property type="match status" value="2"/>
</dbReference>
<keyword evidence="6 8" id="KW-0862">Zinc</keyword>
<dbReference type="OrthoDB" id="16820at2759"/>
<evidence type="ECO:0000256" key="4">
    <source>
        <dbReference type="ARBA" id="ARBA00012081"/>
    </source>
</evidence>
<dbReference type="CDD" id="cd07233">
    <property type="entry name" value="GlxI_Zn"/>
    <property type="match status" value="2"/>
</dbReference>
<dbReference type="InterPro" id="IPR018146">
    <property type="entry name" value="Glyoxalase_1_CS"/>
</dbReference>
<comment type="caution">
    <text evidence="10">The sequence shown here is derived from an EMBL/GenBank/DDBJ whole genome shotgun (WGS) entry which is preliminary data.</text>
</comment>
<keyword evidence="11" id="KW-1185">Reference proteome</keyword>
<comment type="pathway">
    <text evidence="2 8">Secondary metabolite metabolism; methylglyoxal degradation; (R)-lactate from methylglyoxal: step 1/2.</text>
</comment>
<gene>
    <name evidence="10" type="ORF">CANVERA_P2292</name>
</gene>
<dbReference type="InterPro" id="IPR029068">
    <property type="entry name" value="Glyas_Bleomycin-R_OHBP_Dase"/>
</dbReference>
<name>A0A9W4XD07_9ASCO</name>
<dbReference type="EC" id="4.4.1.5" evidence="4 8"/>
<feature type="domain" description="VOC" evidence="9">
    <location>
        <begin position="164"/>
        <end position="315"/>
    </location>
</feature>